<dbReference type="PROSITE" id="PS50181">
    <property type="entry name" value="FBOX"/>
    <property type="match status" value="1"/>
</dbReference>
<evidence type="ECO:0000313" key="3">
    <source>
        <dbReference type="Proteomes" id="UP001444661"/>
    </source>
</evidence>
<reference evidence="2 3" key="1">
    <citation type="submission" date="2023-01" db="EMBL/GenBank/DDBJ databases">
        <title>Analysis of 21 Apiospora genomes using comparative genomics revels a genus with tremendous synthesis potential of carbohydrate active enzymes and secondary metabolites.</title>
        <authorList>
            <person name="Sorensen T."/>
        </authorList>
    </citation>
    <scope>NUCLEOTIDE SEQUENCE [LARGE SCALE GENOMIC DNA]</scope>
    <source>
        <strain evidence="2 3">CBS 33761</strain>
    </source>
</reference>
<evidence type="ECO:0000313" key="2">
    <source>
        <dbReference type="EMBL" id="KAK8036674.1"/>
    </source>
</evidence>
<gene>
    <name evidence="2" type="ORF">PG993_008657</name>
</gene>
<dbReference type="InterPro" id="IPR001810">
    <property type="entry name" value="F-box_dom"/>
</dbReference>
<dbReference type="EMBL" id="JAQQWK010000007">
    <property type="protein sequence ID" value="KAK8036674.1"/>
    <property type="molecule type" value="Genomic_DNA"/>
</dbReference>
<keyword evidence="3" id="KW-1185">Reference proteome</keyword>
<dbReference type="Pfam" id="PF12937">
    <property type="entry name" value="F-box-like"/>
    <property type="match status" value="1"/>
</dbReference>
<dbReference type="InterPro" id="IPR036047">
    <property type="entry name" value="F-box-like_dom_sf"/>
</dbReference>
<accession>A0ABR1SQS3</accession>
<proteinExistence type="predicted"/>
<dbReference type="Proteomes" id="UP001444661">
    <property type="component" value="Unassembled WGS sequence"/>
</dbReference>
<name>A0ABR1SQS3_9PEZI</name>
<sequence>MLLGLPDELLLLILRLVDEGEKSDDISACRFVCKKLARIAEPIAFWRIITYPSERGCSRLIRLSESPLRRHVTNLFWLFEGFDANLAASPALFKSWLLSRESGIPHEADTKSWLKDTWARYRAGHQWEVDLEQSLQDTSILAAALGRFERLRCVQIAKIWHSDAYDDDSRPPRRHARSPVGHRIFTALVTALVTALAASTITLEELVFGFYPYGLVNDHGPVGIIQGLSPAYAKLYRRAFRGLKSLQITLPWSWDDRAEAINYAGLATLIGSANELEELHMEADENIELSRPEFFFQSIHVPKLKVLALANIQYNKANHLVDFVENHSATLRTLELHAVALNEGSWIPTLDSMRDLLTLNSCSVCELVDDSDSIQGVPDWAVQNFLLRTGKVDKASELPQTLLDSTALTTLLQSFVSIPSG</sequence>
<dbReference type="SUPFAM" id="SSF81383">
    <property type="entry name" value="F-box domain"/>
    <property type="match status" value="1"/>
</dbReference>
<evidence type="ECO:0000259" key="1">
    <source>
        <dbReference type="PROSITE" id="PS50181"/>
    </source>
</evidence>
<feature type="domain" description="F-box" evidence="1">
    <location>
        <begin position="1"/>
        <end position="49"/>
    </location>
</feature>
<comment type="caution">
    <text evidence="2">The sequence shown here is derived from an EMBL/GenBank/DDBJ whole genome shotgun (WGS) entry which is preliminary data.</text>
</comment>
<organism evidence="2 3">
    <name type="scientific">Apiospora rasikravindrae</name>
    <dbReference type="NCBI Taxonomy" id="990691"/>
    <lineage>
        <taxon>Eukaryota</taxon>
        <taxon>Fungi</taxon>
        <taxon>Dikarya</taxon>
        <taxon>Ascomycota</taxon>
        <taxon>Pezizomycotina</taxon>
        <taxon>Sordariomycetes</taxon>
        <taxon>Xylariomycetidae</taxon>
        <taxon>Amphisphaeriales</taxon>
        <taxon>Apiosporaceae</taxon>
        <taxon>Apiospora</taxon>
    </lineage>
</organism>
<protein>
    <recommendedName>
        <fullName evidence="1">F-box domain-containing protein</fullName>
    </recommendedName>
</protein>